<reference evidence="2 3" key="1">
    <citation type="submission" date="2024-04" db="EMBL/GenBank/DDBJ databases">
        <title>Tritrichomonas musculus Genome.</title>
        <authorList>
            <person name="Alves-Ferreira E."/>
            <person name="Grigg M."/>
            <person name="Lorenzi H."/>
            <person name="Galac M."/>
        </authorList>
    </citation>
    <scope>NUCLEOTIDE SEQUENCE [LARGE SCALE GENOMIC DNA]</scope>
    <source>
        <strain evidence="2 3">EAF2021</strain>
    </source>
</reference>
<comment type="caution">
    <text evidence="2">The sequence shown here is derived from an EMBL/GenBank/DDBJ whole genome shotgun (WGS) entry which is preliminary data.</text>
</comment>
<proteinExistence type="predicted"/>
<organism evidence="2 3">
    <name type="scientific">Tritrichomonas musculus</name>
    <dbReference type="NCBI Taxonomy" id="1915356"/>
    <lineage>
        <taxon>Eukaryota</taxon>
        <taxon>Metamonada</taxon>
        <taxon>Parabasalia</taxon>
        <taxon>Tritrichomonadida</taxon>
        <taxon>Tritrichomonadidae</taxon>
        <taxon>Tritrichomonas</taxon>
    </lineage>
</organism>
<gene>
    <name evidence="2" type="ORF">M9Y10_024339</name>
</gene>
<name>A0ABR2HDI1_9EUKA</name>
<accession>A0ABR2HDI1</accession>
<dbReference type="Proteomes" id="UP001470230">
    <property type="component" value="Unassembled WGS sequence"/>
</dbReference>
<keyword evidence="3" id="KW-1185">Reference proteome</keyword>
<sequence length="426" mass="48781">MLKKKVHHPGELDETSTGPWDETIITYKLDDKHVDTFTDLITQLNTSNDNLKKWLTKLESTKTIGIDFIQLDNISVIEEKTDEETKTTSYEVKQKPPKSLNNTISNISLNNNNISKLEPIKVVEKETNTTTNETIYDIKSKKINTFKEFVEQANTTNDNINKLLNQLNSDTIIYTYLLEAFGTTPYICIINETTNEPEIRPVKIEIVEESPEPDNTQGPEPNPPPADDQIQIIGDGSDTFYFPSGDELSEAFEKIKSTIKSRIKPKELVHVIVKKIITLGKQPSAILQKLLVNIIGTMVAKNVVPFILSYHVIDYALTNTLKIIYNVVYFLWNSGIPYLLFKEYNGTKEVIVMIINYEKNKGDYIGKIDHNIDELVDRFSELLPSRETVDALKSKGYEIYEVAYTSFPIFWSNVWSKMKTIFTTIW</sequence>
<evidence type="ECO:0000313" key="3">
    <source>
        <dbReference type="Proteomes" id="UP001470230"/>
    </source>
</evidence>
<protein>
    <submittedName>
        <fullName evidence="2">Uncharacterized protein</fullName>
    </submittedName>
</protein>
<evidence type="ECO:0000313" key="2">
    <source>
        <dbReference type="EMBL" id="KAK8844479.1"/>
    </source>
</evidence>
<feature type="region of interest" description="Disordered" evidence="1">
    <location>
        <begin position="210"/>
        <end position="230"/>
    </location>
</feature>
<evidence type="ECO:0000256" key="1">
    <source>
        <dbReference type="SAM" id="MobiDB-lite"/>
    </source>
</evidence>
<dbReference type="EMBL" id="JAPFFF010000032">
    <property type="protein sequence ID" value="KAK8844479.1"/>
    <property type="molecule type" value="Genomic_DNA"/>
</dbReference>